<dbReference type="Gene3D" id="3.30.530.20">
    <property type="match status" value="1"/>
</dbReference>
<protein>
    <submittedName>
        <fullName evidence="2">Polyketide cyclase</fullName>
    </submittedName>
</protein>
<sequence length="192" mass="21124">MARTFTVSRSILVQASPSEVYAQVSRPTQMGRWSPENLGATVPGPDEPAEKGLVFLGHNKRGAFRWTTRCTVTAADPGSRFAFRVHAIGLKRPRLSAPIATWEYRFEEVEVAAEAGGEGTVTRVTETWTDDRRSWPDFVANAFDRIATRGQTFAAFQVGNIDRTLRNLKKEVGGGRRSPPGPQPSRGDGPPR</sequence>
<dbReference type="InterPro" id="IPR023393">
    <property type="entry name" value="START-like_dom_sf"/>
</dbReference>
<evidence type="ECO:0000313" key="3">
    <source>
        <dbReference type="Proteomes" id="UP000322927"/>
    </source>
</evidence>
<dbReference type="Proteomes" id="UP000322927">
    <property type="component" value="Chromosome"/>
</dbReference>
<dbReference type="CDD" id="cd07812">
    <property type="entry name" value="SRPBCC"/>
    <property type="match status" value="1"/>
</dbReference>
<proteinExistence type="predicted"/>
<accession>A0A5P2BPB3</accession>
<name>A0A5P2BPB3_STRVZ</name>
<dbReference type="RefSeq" id="WP_150213541.1">
    <property type="nucleotide sequence ID" value="NZ_CP029192.1"/>
</dbReference>
<organism evidence="2 3">
    <name type="scientific">Streptomyces venezuelae</name>
    <dbReference type="NCBI Taxonomy" id="54571"/>
    <lineage>
        <taxon>Bacteria</taxon>
        <taxon>Bacillati</taxon>
        <taxon>Actinomycetota</taxon>
        <taxon>Actinomycetes</taxon>
        <taxon>Kitasatosporales</taxon>
        <taxon>Streptomycetaceae</taxon>
        <taxon>Streptomyces</taxon>
    </lineage>
</organism>
<dbReference type="InterPro" id="IPR019587">
    <property type="entry name" value="Polyketide_cyclase/dehydratase"/>
</dbReference>
<reference evidence="2 3" key="1">
    <citation type="submission" date="2018-05" db="EMBL/GenBank/DDBJ databases">
        <title>Streptomyces venezuelae.</title>
        <authorList>
            <person name="Kim W."/>
            <person name="Lee N."/>
            <person name="Cho B.-K."/>
        </authorList>
    </citation>
    <scope>NUCLEOTIDE SEQUENCE [LARGE SCALE GENOMIC DNA]</scope>
    <source>
        <strain evidence="2 3">ATCC 14584</strain>
    </source>
</reference>
<gene>
    <name evidence="2" type="ORF">DEJ48_00925</name>
</gene>
<evidence type="ECO:0000256" key="1">
    <source>
        <dbReference type="SAM" id="MobiDB-lite"/>
    </source>
</evidence>
<dbReference type="Pfam" id="PF10604">
    <property type="entry name" value="Polyketide_cyc2"/>
    <property type="match status" value="1"/>
</dbReference>
<dbReference type="OrthoDB" id="4618973at2"/>
<feature type="region of interest" description="Disordered" evidence="1">
    <location>
        <begin position="167"/>
        <end position="192"/>
    </location>
</feature>
<evidence type="ECO:0000313" key="2">
    <source>
        <dbReference type="EMBL" id="QES32173.1"/>
    </source>
</evidence>
<dbReference type="AlphaFoldDB" id="A0A5P2BPB3"/>
<dbReference type="EMBL" id="CP029192">
    <property type="protein sequence ID" value="QES32173.1"/>
    <property type="molecule type" value="Genomic_DNA"/>
</dbReference>
<dbReference type="SUPFAM" id="SSF55961">
    <property type="entry name" value="Bet v1-like"/>
    <property type="match status" value="1"/>
</dbReference>